<comment type="caution">
    <text evidence="2">The sequence shown here is derived from an EMBL/GenBank/DDBJ whole genome shotgun (WGS) entry which is preliminary data.</text>
</comment>
<dbReference type="SUPFAM" id="SSF46785">
    <property type="entry name" value="Winged helix' DNA-binding domain"/>
    <property type="match status" value="1"/>
</dbReference>
<evidence type="ECO:0000313" key="2">
    <source>
        <dbReference type="EMBL" id="PSN82422.1"/>
    </source>
</evidence>
<dbReference type="Pfam" id="PF13173">
    <property type="entry name" value="AAA_14"/>
    <property type="match status" value="1"/>
</dbReference>
<reference evidence="2 3" key="1">
    <citation type="submission" date="2017-04" db="EMBL/GenBank/DDBJ databases">
        <title>Novel microbial lineages endemic to geothermal iron-oxide mats fill important gaps in the evolutionary history of Archaea.</title>
        <authorList>
            <person name="Jay Z.J."/>
            <person name="Beam J.P."/>
            <person name="Dlakic M."/>
            <person name="Rusch D.B."/>
            <person name="Kozubal M.A."/>
            <person name="Inskeep W.P."/>
        </authorList>
    </citation>
    <scope>NUCLEOTIDE SEQUENCE [LARGE SCALE GENOMIC DNA]</scope>
    <source>
        <strain evidence="2">OSP_D</strain>
    </source>
</reference>
<dbReference type="PANTHER" id="PTHR34704:SF1">
    <property type="entry name" value="ATPASE"/>
    <property type="match status" value="1"/>
</dbReference>
<proteinExistence type="predicted"/>
<evidence type="ECO:0000313" key="3">
    <source>
        <dbReference type="Proteomes" id="UP000240880"/>
    </source>
</evidence>
<dbReference type="InterPro" id="IPR036390">
    <property type="entry name" value="WH_DNA-bd_sf"/>
</dbReference>
<dbReference type="InterPro" id="IPR041682">
    <property type="entry name" value="AAA_14"/>
</dbReference>
<dbReference type="PANTHER" id="PTHR34704">
    <property type="entry name" value="ATPASE"/>
    <property type="match status" value="1"/>
</dbReference>
<accession>A0A2R6A7H6</accession>
<feature type="domain" description="AAA" evidence="1">
    <location>
        <begin position="18"/>
        <end position="112"/>
    </location>
</feature>
<dbReference type="EMBL" id="NEXC01000075">
    <property type="protein sequence ID" value="PSN82422.1"/>
    <property type="molecule type" value="Genomic_DNA"/>
</dbReference>
<organism evidence="2 3">
    <name type="scientific">Candidatus Marsarchaeota G1 archaeon OSP_D</name>
    <dbReference type="NCBI Taxonomy" id="1978155"/>
    <lineage>
        <taxon>Archaea</taxon>
        <taxon>Candidatus Marsarchaeota</taxon>
        <taxon>Candidatus Marsarchaeota group 1</taxon>
    </lineage>
</organism>
<dbReference type="SUPFAM" id="SSF52540">
    <property type="entry name" value="P-loop containing nucleoside triphosphate hydrolases"/>
    <property type="match status" value="1"/>
</dbReference>
<dbReference type="AlphaFoldDB" id="A0A2R6A7H6"/>
<dbReference type="Proteomes" id="UP000240880">
    <property type="component" value="Unassembled WGS sequence"/>
</dbReference>
<dbReference type="InterPro" id="IPR027417">
    <property type="entry name" value="P-loop_NTPase"/>
</dbReference>
<protein>
    <submittedName>
        <fullName evidence="2">ATPase</fullName>
    </submittedName>
</protein>
<name>A0A2R6A7H6_9ARCH</name>
<evidence type="ECO:0000259" key="1">
    <source>
        <dbReference type="Pfam" id="PF13173"/>
    </source>
</evidence>
<gene>
    <name evidence="2" type="ORF">B9Q01_08060</name>
</gene>
<sequence length="391" mass="44046">MIERRECVELRSLSGWSLVYGRKKVGKTYLVTRCVAHDSYYVVTRQMDVLKGDERLEMGKAIAQIAKELKAGKSVILDEFQRVPESLWDVLSAQHPNGKLMLLASSLGITRKVFDKNSSLLGLVLPYRMDVIHYSDALAHFGEPLIALLFRDPWVVTHVSSWADVSRNPQRFYYVVKGLIGEVFQEEERMFTQIYEAILVSVAEGEWNSSIIASRLQSTLSVNGSTVSSYLDSLYKMGLVKKIRVFRGGRGVEWYYTLSSPIMSAVLYAEAKHRISDNDQEVDLTRPIARELQFSVGELLAEKHGAQLAYSPKEDIDIVLLKHGKPIAGYELKIGEIEKAEAEKAIWKIRSAGIPKAGLVSLASKPPPSDESLTSEDLVEIARQIRKKWQK</sequence>